<dbReference type="GO" id="GO:0016279">
    <property type="term" value="F:protein-lysine N-methyltransferase activity"/>
    <property type="evidence" value="ECO:0007669"/>
    <property type="project" value="InterPro"/>
</dbReference>
<dbReference type="Gene3D" id="3.40.50.150">
    <property type="entry name" value="Vaccinia Virus protein VP39"/>
    <property type="match status" value="1"/>
</dbReference>
<feature type="domain" description="Methyltransferase" evidence="4">
    <location>
        <begin position="67"/>
        <end position="134"/>
    </location>
</feature>
<dbReference type="InterPro" id="IPR026170">
    <property type="entry name" value="FAM173A/B"/>
</dbReference>
<accession>A0A418NFD6</accession>
<evidence type="ECO:0000256" key="1">
    <source>
        <dbReference type="ARBA" id="ARBA00022603"/>
    </source>
</evidence>
<dbReference type="PANTHER" id="PTHR13610:SF11">
    <property type="entry name" value="METHYLTRANSFERASE DOMAIN-CONTAINING PROTEIN"/>
    <property type="match status" value="1"/>
</dbReference>
<evidence type="ECO:0000256" key="3">
    <source>
        <dbReference type="ARBA" id="ARBA00022691"/>
    </source>
</evidence>
<keyword evidence="3" id="KW-0949">S-adenosyl-L-methionine</keyword>
<proteinExistence type="predicted"/>
<dbReference type="SUPFAM" id="SSF53335">
    <property type="entry name" value="S-adenosyl-L-methionine-dependent methyltransferases"/>
    <property type="match status" value="1"/>
</dbReference>
<evidence type="ECO:0000313" key="6">
    <source>
        <dbReference type="Proteomes" id="UP000285092"/>
    </source>
</evidence>
<organism evidence="5 6">
    <name type="scientific">Pelagerythrobacter aerophilus</name>
    <dbReference type="NCBI Taxonomy" id="2306995"/>
    <lineage>
        <taxon>Bacteria</taxon>
        <taxon>Pseudomonadati</taxon>
        <taxon>Pseudomonadota</taxon>
        <taxon>Alphaproteobacteria</taxon>
        <taxon>Sphingomonadales</taxon>
        <taxon>Erythrobacteraceae</taxon>
        <taxon>Pelagerythrobacter</taxon>
    </lineage>
</organism>
<reference evidence="5 6" key="1">
    <citation type="submission" date="2018-08" db="EMBL/GenBank/DDBJ databases">
        <title>Altererythrobacter sp.Ery1 and Ery12, the genome sequencing of novel strains in genus Alterythrobacter.</title>
        <authorList>
            <person name="Cheng H."/>
            <person name="Wu Y.-H."/>
            <person name="Fang C."/>
            <person name="Xu X.-W."/>
        </authorList>
    </citation>
    <scope>NUCLEOTIDE SEQUENCE [LARGE SCALE GENOMIC DNA]</scope>
    <source>
        <strain evidence="5 6">Ery1</strain>
    </source>
</reference>
<evidence type="ECO:0000259" key="4">
    <source>
        <dbReference type="Pfam" id="PF13649"/>
    </source>
</evidence>
<dbReference type="InterPro" id="IPR041698">
    <property type="entry name" value="Methyltransf_25"/>
</dbReference>
<name>A0A418NFD6_9SPHN</name>
<protein>
    <submittedName>
        <fullName evidence="5">Class I SAM-dependent methyltransferase</fullName>
    </submittedName>
</protein>
<comment type="caution">
    <text evidence="5">The sequence shown here is derived from an EMBL/GenBank/DDBJ whole genome shotgun (WGS) entry which is preliminary data.</text>
</comment>
<dbReference type="PANTHER" id="PTHR13610">
    <property type="entry name" value="METHYLTRANSFERASE DOMAIN-CONTAINING PROTEIN"/>
    <property type="match status" value="1"/>
</dbReference>
<dbReference type="PROSITE" id="PS51257">
    <property type="entry name" value="PROKAR_LIPOPROTEIN"/>
    <property type="match status" value="1"/>
</dbReference>
<dbReference type="GO" id="GO:0032259">
    <property type="term" value="P:methylation"/>
    <property type="evidence" value="ECO:0007669"/>
    <property type="project" value="UniProtKB-KW"/>
</dbReference>
<dbReference type="AlphaFoldDB" id="A0A418NFD6"/>
<gene>
    <name evidence="5" type="ORF">D2V04_11350</name>
</gene>
<dbReference type="CDD" id="cd02440">
    <property type="entry name" value="AdoMet_MTases"/>
    <property type="match status" value="1"/>
</dbReference>
<keyword evidence="6" id="KW-1185">Reference proteome</keyword>
<dbReference type="EMBL" id="QXFK01000018">
    <property type="protein sequence ID" value="RIV76756.1"/>
    <property type="molecule type" value="Genomic_DNA"/>
</dbReference>
<keyword evidence="2 5" id="KW-0808">Transferase</keyword>
<dbReference type="Pfam" id="PF13649">
    <property type="entry name" value="Methyltransf_25"/>
    <property type="match status" value="1"/>
</dbReference>
<keyword evidence="1 5" id="KW-0489">Methyltransferase</keyword>
<sequence>MRVSQFHAHASDVISALPFRLALLAAFFLALAGCGPRVDIHYIPTPEPVVEAMLEMAEIGEGDVLYDLGSGDGRIPIAAAKKFGVRAVGIEIDPQLIKVARRNAEEAGVSHLVEFRESDLFATDFSDADVVTLYLGDMLNLRLRPQLLEQLEPGARVVSHDFNMGDWAPEERRVVANRPVFKWTVPETFIPGFGGVD</sequence>
<dbReference type="InterPro" id="IPR029063">
    <property type="entry name" value="SAM-dependent_MTases_sf"/>
</dbReference>
<evidence type="ECO:0000256" key="2">
    <source>
        <dbReference type="ARBA" id="ARBA00022679"/>
    </source>
</evidence>
<dbReference type="OrthoDB" id="281208at2"/>
<evidence type="ECO:0000313" key="5">
    <source>
        <dbReference type="EMBL" id="RIV76756.1"/>
    </source>
</evidence>
<dbReference type="Proteomes" id="UP000285092">
    <property type="component" value="Unassembled WGS sequence"/>
</dbReference>